<dbReference type="PROSITE" id="PS50075">
    <property type="entry name" value="CARRIER"/>
    <property type="match status" value="1"/>
</dbReference>
<evidence type="ECO:0000259" key="6">
    <source>
        <dbReference type="PROSITE" id="PS50075"/>
    </source>
</evidence>
<gene>
    <name evidence="7" type="ORF">CKY47_14455</name>
</gene>
<dbReference type="InterPro" id="IPR010060">
    <property type="entry name" value="NRPS_synth"/>
</dbReference>
<proteinExistence type="predicted"/>
<dbReference type="Pfam" id="PF13193">
    <property type="entry name" value="AMP-binding_C"/>
    <property type="match status" value="1"/>
</dbReference>
<sequence length="1977" mass="211968">MGDSGGQGGAQRLPLSAAQKGVWFAHQLDGTGQVFNCAEVLEFAGPLDVGAFAAAWRRVRAEADALRVERFADEDGLVQVVVPEDGLPGLPVLDFSDEPDPERRADEWTAAERATPVDLGVGPVSAAALIRLGERRFRFYCRMHHIVTDAYSMRLLHRTLADRYTALVTGSAPAQPPLRSLTALVDADRRYRESPAHAADLEFWTGTFADAPESMRVSPIGGPGPDTDLVAWRVARELDDAALDRLREVAELTGATWQVVLLATVASYLGRLTGRRDVVLGLPTSGRRGIATRQVVGMAAAVVPLRVDVAPTATLTDVVGLLSAALAEGLPHERLRHDEVVRALGVNVTEGGFLGPLVNFTPFDDEFSFAGTTARARNLASGPPIDLSVNVHGQDDGPVTLVFEAEPRLHGRRGVEEHADRFTAFARDVTAAPDRPVDSFDLLSRAERHELLVRRNDTAAPVPDGDIAELVERRARRAPDAVAVVHGTTELTYRELDERAEWLADRLAAREVGPEDVVALVLPRTPDLVVAMLAVLKAGAAFLPIDLANPPERIAHLVADAGARCVVSDAATEPALPPTAVEVLVVEDTRPTVGRAAPRRPVHPANPAYVIYTSGSTGAPKGVVEPRSALCNMVFDNIPRYGMHENTRVLQLVSPGVDASVADIWPALVAGGRLVLAPPAAELPFDRLVEMLRDNRITHLALPPAVLANVPDTDLPDLETLLTGGEDVDQRLCRRWGPGRRMLNMYGPTEAGVGSTGSAPLTGASRPDIGTPLRNMRVYVLDGELRPTVPGAAGELYVAGAGLARGYLGRPGLTADRFLPCPHGLPGERMYRTGDLVRWREDGNLEYVGRADDQIKIRGARIEPGEVETVLAGLDGVGAVAVVADEGPHGRMRLLAYVVPAEGAAVEPDEVRRAARRFLPNQMVPDSVVLLDALPLTAAGKLDRRGLPSPEDVVTAPATPDAAGPVKVVRDLLREVLGVAEIGPDESFFDRGGDSIIALQLVSLARQHGLELTAREVFAHPTAAGLAEVARVLDTEAAPEVGPTGPVPLTPIMRWARAGHAPIDGFHQAVTVHTPADLRLDALDRALRALVDHHDALRTALARDDDGEPVLDVRPTGTPMPDGWLRRVDAAGFDADRLRAALAEERAEARRGLSPEAGAVLRAVWFDAGPAERGTLLLVVHHLVVDGVSWRVLLQDLGTAAAGRPGGLPAVTTPMAAWARRLAATAAAGTYRDELPHWTDVLSTPDPAYTAEPDPAVDTFATARTVRLTLPADVGDALLDTVPARFRATAGDALLTSLSLAYARWREQRGAPRADAVLVELEGHGREEIAPGVVLDRTVGWFTTIHPARVDPGEVPWAEAVAGGPALGAALKRVREQLRAPRDNGIGFGVLRHLDPASRDALAALPTPRLCFNYLGRFRSAGADDWGITGAEDSFAGGADPRMPVPNVLGADAITHDTAAGPRTTLMLTWPGRLLDEADVTGLLDLWEAATAGLVAHAATPGAGALLASDVPLANLTQERVDRICAAYPGAVDVLPLAPMQEAFLFHNLLTEGGLDVYASQVRVDVEGDLDPERLRRAAEATLARHDNIRAAFVHDDEDGTAVQVVPARVEVPWTGHDLTGVPDQEARAAELAARERVGRFDLAAPPALRLLVLRLGPRRHRLALTTHHILWDGWSTGIVLKELFALYGDLDADLPPVAPYRTYLEWLARQDVPGARAAWAEALAGVTGPCHVHPAERAGTPEPHRQIRRALGAPESDALTNRCRALGVTLNTVVQCAWGYVLSRLTNSDDVLFGTSVSGRPPELPGVRDMVGLLTNTVPVRVRVDRDESLAALARRTQDEQAALLPHHHLSLAEIQRQAGFGGGKSLFDTTTMVVNYPLDPSVWPDSLGDLRAGPYGLEDETHYPLRMVAIPGDRLELWLGHRPDAFDDAAAGALFDRFTTVLDRFAADPERPVRELYAAEAGDRRRLLAEWGGYA</sequence>
<evidence type="ECO:0000256" key="2">
    <source>
        <dbReference type="ARBA" id="ARBA00022450"/>
    </source>
</evidence>
<dbReference type="Gene3D" id="2.30.38.10">
    <property type="entry name" value="Luciferase, Domain 3"/>
    <property type="match status" value="1"/>
</dbReference>
<comment type="cofactor">
    <cofactor evidence="1">
        <name>pantetheine 4'-phosphate</name>
        <dbReference type="ChEBI" id="CHEBI:47942"/>
    </cofactor>
</comment>
<organism evidence="7 8">
    <name type="scientific">Saccharothrix yanglingensis</name>
    <dbReference type="NCBI Taxonomy" id="659496"/>
    <lineage>
        <taxon>Bacteria</taxon>
        <taxon>Bacillati</taxon>
        <taxon>Actinomycetota</taxon>
        <taxon>Actinomycetes</taxon>
        <taxon>Pseudonocardiales</taxon>
        <taxon>Pseudonocardiaceae</taxon>
        <taxon>Saccharothrix</taxon>
    </lineage>
</organism>
<dbReference type="Gene3D" id="3.30.559.10">
    <property type="entry name" value="Chloramphenicol acetyltransferase-like domain"/>
    <property type="match status" value="3"/>
</dbReference>
<dbReference type="Gene3D" id="3.40.50.980">
    <property type="match status" value="2"/>
</dbReference>
<dbReference type="NCBIfam" id="TIGR01720">
    <property type="entry name" value="NRPS-para261"/>
    <property type="match status" value="1"/>
</dbReference>
<keyword evidence="8" id="KW-1185">Reference proteome</keyword>
<evidence type="ECO:0000313" key="8">
    <source>
        <dbReference type="Proteomes" id="UP001225605"/>
    </source>
</evidence>
<dbReference type="EMBL" id="NSDM01000005">
    <property type="protein sequence ID" value="MDQ2585160.1"/>
    <property type="molecule type" value="Genomic_DNA"/>
</dbReference>
<dbReference type="SUPFAM" id="SSF56801">
    <property type="entry name" value="Acetyl-CoA synthetase-like"/>
    <property type="match status" value="1"/>
</dbReference>
<dbReference type="InterPro" id="IPR023213">
    <property type="entry name" value="CAT-like_dom_sf"/>
</dbReference>
<keyword evidence="3" id="KW-0597">Phosphoprotein</keyword>
<dbReference type="NCBIfam" id="TIGR01733">
    <property type="entry name" value="AA-adenyl-dom"/>
    <property type="match status" value="1"/>
</dbReference>
<evidence type="ECO:0000256" key="5">
    <source>
        <dbReference type="ARBA" id="ARBA00023194"/>
    </source>
</evidence>
<dbReference type="PANTHER" id="PTHR45527:SF1">
    <property type="entry name" value="FATTY ACID SYNTHASE"/>
    <property type="match status" value="1"/>
</dbReference>
<dbReference type="Gene3D" id="1.10.1200.10">
    <property type="entry name" value="ACP-like"/>
    <property type="match status" value="1"/>
</dbReference>
<dbReference type="InterPro" id="IPR025110">
    <property type="entry name" value="AMP-bd_C"/>
</dbReference>
<dbReference type="SUPFAM" id="SSF47336">
    <property type="entry name" value="ACP-like"/>
    <property type="match status" value="1"/>
</dbReference>
<dbReference type="InterPro" id="IPR001242">
    <property type="entry name" value="Condensation_dom"/>
</dbReference>
<dbReference type="PANTHER" id="PTHR45527">
    <property type="entry name" value="NONRIBOSOMAL PEPTIDE SYNTHETASE"/>
    <property type="match status" value="1"/>
</dbReference>
<reference evidence="7 8" key="1">
    <citation type="submission" date="2017-06" db="EMBL/GenBank/DDBJ databases">
        <title>Cultured bacterium strain Saccharothrix yanglingensis Hhs.015.</title>
        <authorList>
            <person name="Xia Y."/>
        </authorList>
    </citation>
    <scope>NUCLEOTIDE SEQUENCE [LARGE SCALE GENOMIC DNA]</scope>
    <source>
        <strain evidence="7 8">Hhs.015</strain>
    </source>
</reference>
<dbReference type="InterPro" id="IPR020845">
    <property type="entry name" value="AMP-binding_CS"/>
</dbReference>
<dbReference type="Pfam" id="PF00501">
    <property type="entry name" value="AMP-binding"/>
    <property type="match status" value="1"/>
</dbReference>
<dbReference type="Pfam" id="PF00668">
    <property type="entry name" value="Condensation"/>
    <property type="match status" value="3"/>
</dbReference>
<dbReference type="RefSeq" id="WP_306746327.1">
    <property type="nucleotide sequence ID" value="NZ_NSDM01000005.1"/>
</dbReference>
<keyword evidence="5" id="KW-0045">Antibiotic biosynthesis</keyword>
<keyword evidence="2" id="KW-0596">Phosphopantetheine</keyword>
<dbReference type="SUPFAM" id="SSF52777">
    <property type="entry name" value="CoA-dependent acyltransferases"/>
    <property type="match status" value="6"/>
</dbReference>
<dbReference type="Pfam" id="PF00550">
    <property type="entry name" value="PP-binding"/>
    <property type="match status" value="1"/>
</dbReference>
<evidence type="ECO:0000256" key="3">
    <source>
        <dbReference type="ARBA" id="ARBA00022553"/>
    </source>
</evidence>
<dbReference type="PROSITE" id="PS00455">
    <property type="entry name" value="AMP_BINDING"/>
    <property type="match status" value="1"/>
</dbReference>
<name>A0ABU0WZ57_9PSEU</name>
<comment type="caution">
    <text evidence="7">The sequence shown here is derived from an EMBL/GenBank/DDBJ whole genome shotgun (WGS) entry which is preliminary data.</text>
</comment>
<dbReference type="InterPro" id="IPR000873">
    <property type="entry name" value="AMP-dep_synth/lig_dom"/>
</dbReference>
<dbReference type="InterPro" id="IPR045851">
    <property type="entry name" value="AMP-bd_C_sf"/>
</dbReference>
<dbReference type="InterPro" id="IPR036736">
    <property type="entry name" value="ACP-like_sf"/>
</dbReference>
<dbReference type="Gene3D" id="3.30.559.30">
    <property type="entry name" value="Nonribosomal peptide synthetase, condensation domain"/>
    <property type="match status" value="3"/>
</dbReference>
<keyword evidence="4" id="KW-0677">Repeat</keyword>
<evidence type="ECO:0000256" key="4">
    <source>
        <dbReference type="ARBA" id="ARBA00022737"/>
    </source>
</evidence>
<dbReference type="InterPro" id="IPR009081">
    <property type="entry name" value="PP-bd_ACP"/>
</dbReference>
<dbReference type="Proteomes" id="UP001225605">
    <property type="component" value="Unassembled WGS sequence"/>
</dbReference>
<dbReference type="SMART" id="SM00823">
    <property type="entry name" value="PKS_PP"/>
    <property type="match status" value="1"/>
</dbReference>
<accession>A0ABU0WZ57</accession>
<feature type="domain" description="Carrier" evidence="6">
    <location>
        <begin position="960"/>
        <end position="1034"/>
    </location>
</feature>
<dbReference type="InterPro" id="IPR020806">
    <property type="entry name" value="PKS_PP-bd"/>
</dbReference>
<protein>
    <submittedName>
        <fullName evidence="7">Non-ribosomal peptide synthetase</fullName>
    </submittedName>
</protein>
<evidence type="ECO:0000256" key="1">
    <source>
        <dbReference type="ARBA" id="ARBA00001957"/>
    </source>
</evidence>
<dbReference type="SMART" id="SM01294">
    <property type="entry name" value="PKS_PP_betabranch"/>
    <property type="match status" value="1"/>
</dbReference>
<dbReference type="CDD" id="cd05930">
    <property type="entry name" value="A_NRPS"/>
    <property type="match status" value="1"/>
</dbReference>
<evidence type="ECO:0000313" key="7">
    <source>
        <dbReference type="EMBL" id="MDQ2585160.1"/>
    </source>
</evidence>
<dbReference type="Gene3D" id="3.30.300.30">
    <property type="match status" value="1"/>
</dbReference>
<dbReference type="InterPro" id="IPR010071">
    <property type="entry name" value="AA_adenyl_dom"/>
</dbReference>